<evidence type="ECO:0000313" key="3">
    <source>
        <dbReference type="Proteomes" id="UP000284416"/>
    </source>
</evidence>
<accession>A0A417YRM2</accession>
<organism evidence="2 3">
    <name type="scientific">Neobacillus notoginsengisoli</name>
    <dbReference type="NCBI Taxonomy" id="1578198"/>
    <lineage>
        <taxon>Bacteria</taxon>
        <taxon>Bacillati</taxon>
        <taxon>Bacillota</taxon>
        <taxon>Bacilli</taxon>
        <taxon>Bacillales</taxon>
        <taxon>Bacillaceae</taxon>
        <taxon>Neobacillus</taxon>
    </lineage>
</organism>
<reference evidence="2 3" key="1">
    <citation type="journal article" date="2017" name="Int. J. Syst. Evol. Microbiol.">
        <title>Bacillus notoginsengisoli sp. nov., a novel bacterium isolated from the rhizosphere of Panax notoginseng.</title>
        <authorList>
            <person name="Zhang M.Y."/>
            <person name="Cheng J."/>
            <person name="Cai Y."/>
            <person name="Zhang T.Y."/>
            <person name="Wu Y.Y."/>
            <person name="Manikprabhu D."/>
            <person name="Li W.J."/>
            <person name="Zhang Y.X."/>
        </authorList>
    </citation>
    <scope>NUCLEOTIDE SEQUENCE [LARGE SCALE GENOMIC DNA]</scope>
    <source>
        <strain evidence="2 3">JCM 30743</strain>
    </source>
</reference>
<feature type="compositionally biased region" description="Basic and acidic residues" evidence="1">
    <location>
        <begin position="93"/>
        <end position="107"/>
    </location>
</feature>
<name>A0A417YRM2_9BACI</name>
<gene>
    <name evidence="2" type="ORF">D1B31_16225</name>
</gene>
<comment type="caution">
    <text evidence="2">The sequence shown here is derived from an EMBL/GenBank/DDBJ whole genome shotgun (WGS) entry which is preliminary data.</text>
</comment>
<sequence>MSGEKRCTTKKKNTTNKKPRKQDTRSVQREQVIIALVEAGTYSPALDLLIEIYLDAYEEYKEQPSEKLRKELAKYLGQLGLDGKNKDLIKKSGRLLEKGDAEKKEEEPTPAENSKLVQFRQRMSR</sequence>
<keyword evidence="3" id="KW-1185">Reference proteome</keyword>
<protein>
    <submittedName>
        <fullName evidence="2">Uncharacterized protein</fullName>
    </submittedName>
</protein>
<proteinExistence type="predicted"/>
<dbReference type="OrthoDB" id="2889764at2"/>
<dbReference type="Proteomes" id="UP000284416">
    <property type="component" value="Unassembled WGS sequence"/>
</dbReference>
<evidence type="ECO:0000313" key="2">
    <source>
        <dbReference type="EMBL" id="RHW37397.1"/>
    </source>
</evidence>
<feature type="region of interest" description="Disordered" evidence="1">
    <location>
        <begin position="1"/>
        <end position="27"/>
    </location>
</feature>
<dbReference type="AlphaFoldDB" id="A0A417YRM2"/>
<feature type="compositionally biased region" description="Basic residues" evidence="1">
    <location>
        <begin position="8"/>
        <end position="20"/>
    </location>
</feature>
<feature type="region of interest" description="Disordered" evidence="1">
    <location>
        <begin position="93"/>
        <end position="125"/>
    </location>
</feature>
<dbReference type="EMBL" id="QWEG01000010">
    <property type="protein sequence ID" value="RHW37397.1"/>
    <property type="molecule type" value="Genomic_DNA"/>
</dbReference>
<evidence type="ECO:0000256" key="1">
    <source>
        <dbReference type="SAM" id="MobiDB-lite"/>
    </source>
</evidence>